<proteinExistence type="predicted"/>
<evidence type="ECO:0000313" key="3">
    <source>
        <dbReference type="Proteomes" id="UP000235116"/>
    </source>
</evidence>
<gene>
    <name evidence="2" type="ORF">Kalk_18210</name>
</gene>
<keyword evidence="1" id="KW-0812">Transmembrane</keyword>
<feature type="transmembrane region" description="Helical" evidence="1">
    <location>
        <begin position="160"/>
        <end position="188"/>
    </location>
</feature>
<evidence type="ECO:0000256" key="1">
    <source>
        <dbReference type="SAM" id="Phobius"/>
    </source>
</evidence>
<feature type="transmembrane region" description="Helical" evidence="1">
    <location>
        <begin position="217"/>
        <end position="241"/>
    </location>
</feature>
<dbReference type="InterPro" id="IPR010178">
    <property type="entry name" value="Lit"/>
</dbReference>
<dbReference type="EMBL" id="CP022684">
    <property type="protein sequence ID" value="AUM14239.1"/>
    <property type="molecule type" value="Genomic_DNA"/>
</dbReference>
<reference evidence="3" key="1">
    <citation type="submission" date="2017-08" db="EMBL/GenBank/DDBJ databases">
        <title>Direct submision.</title>
        <authorList>
            <person name="Kim S.-J."/>
            <person name="Rhee S.-K."/>
        </authorList>
    </citation>
    <scope>NUCLEOTIDE SEQUENCE [LARGE SCALE GENOMIC DNA]</scope>
    <source>
        <strain evidence="3">GI5</strain>
    </source>
</reference>
<sequence length="246" mass="27321">MTAKKSTGVGTLTGGLLGLLLTLSCLITAFWFSWHGLAQINFGYSLGYKMLHIDQHIQRYGPSNRYRDNFELTSYDQHQQLFSDIVSAIQQGGAGLAQITYTTPDQTTSTLLREAEVIHLQDVANLITLFNQTALGSLILLLILAGVYRWQKKPPPTLKHIATGTLIALTVIGLGLLIAGPTSAFYWLHTKVFPDDHQWFFYYQESLMTTLMKAPDLFGFIAALWAVVALSLFGLGQWALLKLLKA</sequence>
<feature type="transmembrane region" description="Helical" evidence="1">
    <location>
        <begin position="12"/>
        <end position="34"/>
    </location>
</feature>
<dbReference type="Pfam" id="PF07314">
    <property type="entry name" value="Lit"/>
    <property type="match status" value="1"/>
</dbReference>
<dbReference type="OrthoDB" id="7836096at2"/>
<keyword evidence="1" id="KW-1133">Transmembrane helix</keyword>
<protein>
    <recommendedName>
        <fullName evidence="4">DUF1461 domain-containing protein</fullName>
    </recommendedName>
</protein>
<dbReference type="PROSITE" id="PS51257">
    <property type="entry name" value="PROKAR_LIPOPROTEIN"/>
    <property type="match status" value="1"/>
</dbReference>
<keyword evidence="3" id="KW-1185">Reference proteome</keyword>
<accession>A0A2K9LPF6</accession>
<dbReference type="Proteomes" id="UP000235116">
    <property type="component" value="Chromosome"/>
</dbReference>
<evidence type="ECO:0008006" key="4">
    <source>
        <dbReference type="Google" id="ProtNLM"/>
    </source>
</evidence>
<organism evidence="2 3">
    <name type="scientific">Ketobacter alkanivorans</name>
    <dbReference type="NCBI Taxonomy" id="1917421"/>
    <lineage>
        <taxon>Bacteria</taxon>
        <taxon>Pseudomonadati</taxon>
        <taxon>Pseudomonadota</taxon>
        <taxon>Gammaproteobacteria</taxon>
        <taxon>Pseudomonadales</taxon>
        <taxon>Ketobacteraceae</taxon>
        <taxon>Ketobacter</taxon>
    </lineage>
</organism>
<evidence type="ECO:0000313" key="2">
    <source>
        <dbReference type="EMBL" id="AUM14239.1"/>
    </source>
</evidence>
<dbReference type="KEGG" id="kak:Kalk_18210"/>
<name>A0A2K9LPF6_9GAMM</name>
<keyword evidence="1" id="KW-0472">Membrane</keyword>
<feature type="transmembrane region" description="Helical" evidence="1">
    <location>
        <begin position="129"/>
        <end position="148"/>
    </location>
</feature>
<dbReference type="RefSeq" id="WP_101895613.1">
    <property type="nucleotide sequence ID" value="NZ_CP022684.1"/>
</dbReference>
<dbReference type="AlphaFoldDB" id="A0A2K9LPF6"/>